<proteinExistence type="predicted"/>
<evidence type="ECO:0000256" key="1">
    <source>
        <dbReference type="ARBA" id="ARBA00004651"/>
    </source>
</evidence>
<keyword evidence="3 6" id="KW-0812">Transmembrane</keyword>
<evidence type="ECO:0000256" key="3">
    <source>
        <dbReference type="ARBA" id="ARBA00022692"/>
    </source>
</evidence>
<dbReference type="EMBL" id="JALKFT010000019">
    <property type="protein sequence ID" value="MCK9877639.1"/>
    <property type="molecule type" value="Genomic_DNA"/>
</dbReference>
<reference evidence="7 8" key="1">
    <citation type="submission" date="2022-04" db="EMBL/GenBank/DDBJ databases">
        <title>Genome diversity in the genus Frankia.</title>
        <authorList>
            <person name="Carlos-Shanley C."/>
            <person name="Hahn D."/>
        </authorList>
    </citation>
    <scope>NUCLEOTIDE SEQUENCE [LARGE SCALE GENOMIC DNA]</scope>
    <source>
        <strain evidence="7 8">Ag45/Mut15</strain>
    </source>
</reference>
<evidence type="ECO:0000256" key="6">
    <source>
        <dbReference type="SAM" id="Phobius"/>
    </source>
</evidence>
<feature type="transmembrane region" description="Helical" evidence="6">
    <location>
        <begin position="265"/>
        <end position="290"/>
    </location>
</feature>
<evidence type="ECO:0000313" key="7">
    <source>
        <dbReference type="EMBL" id="MCK9877639.1"/>
    </source>
</evidence>
<accession>A0ABT0K1H9</accession>
<evidence type="ECO:0000256" key="2">
    <source>
        <dbReference type="ARBA" id="ARBA00022475"/>
    </source>
</evidence>
<keyword evidence="4 6" id="KW-1133">Transmembrane helix</keyword>
<evidence type="ECO:0000256" key="4">
    <source>
        <dbReference type="ARBA" id="ARBA00022989"/>
    </source>
</evidence>
<evidence type="ECO:0000256" key="5">
    <source>
        <dbReference type="ARBA" id="ARBA00023136"/>
    </source>
</evidence>
<dbReference type="PANTHER" id="PTHR39087">
    <property type="entry name" value="UPF0104 MEMBRANE PROTEIN MJ1595"/>
    <property type="match status" value="1"/>
</dbReference>
<comment type="caution">
    <text evidence="7">The sequence shown here is derived from an EMBL/GenBank/DDBJ whole genome shotgun (WGS) entry which is preliminary data.</text>
</comment>
<feature type="transmembrane region" description="Helical" evidence="6">
    <location>
        <begin position="48"/>
        <end position="66"/>
    </location>
</feature>
<organism evidence="7 8">
    <name type="scientific">Frankia umida</name>
    <dbReference type="NCBI Taxonomy" id="573489"/>
    <lineage>
        <taxon>Bacteria</taxon>
        <taxon>Bacillati</taxon>
        <taxon>Actinomycetota</taxon>
        <taxon>Actinomycetes</taxon>
        <taxon>Frankiales</taxon>
        <taxon>Frankiaceae</taxon>
        <taxon>Frankia</taxon>
    </lineage>
</organism>
<sequence>MTVSSSPAASPAARICGPVDPYRHVFAEPLALVMPDASTARARSRRRTLACLIATGILLVVLGIQFRGDAASRLSGVPAPRWHWLAACAGATALFYVANGVSLRSASGLRMSLRTVTAVQLAAAATNRIVPAGLGAIAVHLRFLQRRGMTRPAALAAVASVKGAGAVTHLLGLAIVAGTLSDSGIGTAVVSPVRTTVHDLGAGPTTIGVVIVMALVTGTVAHPRVRVVVRPAARVFRSHLSTLAHSPGRAALLVASQAATRLFQILALACTVWAFGASVTLMSVATVYLVGSMVAGAAPTAGGVGALEPALAFGLTAAGGSAATMLAAVLVYRVISFWLPVVPGALALAGLRRSGDL</sequence>
<comment type="subcellular location">
    <subcellularLocation>
        <location evidence="1">Cell membrane</location>
        <topology evidence="1">Multi-pass membrane protein</topology>
    </subcellularLocation>
</comment>
<keyword evidence="5 6" id="KW-0472">Membrane</keyword>
<feature type="transmembrane region" description="Helical" evidence="6">
    <location>
        <begin position="82"/>
        <end position="103"/>
    </location>
</feature>
<dbReference type="Pfam" id="PF03706">
    <property type="entry name" value="LPG_synthase_TM"/>
    <property type="match status" value="1"/>
</dbReference>
<keyword evidence="8" id="KW-1185">Reference proteome</keyword>
<gene>
    <name evidence="7" type="ORF">MXD59_17970</name>
</gene>
<feature type="transmembrane region" description="Helical" evidence="6">
    <location>
        <begin position="310"/>
        <end position="332"/>
    </location>
</feature>
<protein>
    <submittedName>
        <fullName evidence="7">YbhN family protein</fullName>
    </submittedName>
</protein>
<keyword evidence="2" id="KW-1003">Cell membrane</keyword>
<dbReference type="PANTHER" id="PTHR39087:SF2">
    <property type="entry name" value="UPF0104 MEMBRANE PROTEIN MJ1595"/>
    <property type="match status" value="1"/>
</dbReference>
<name>A0ABT0K1H9_9ACTN</name>
<feature type="transmembrane region" description="Helical" evidence="6">
    <location>
        <begin position="153"/>
        <end position="180"/>
    </location>
</feature>
<feature type="transmembrane region" description="Helical" evidence="6">
    <location>
        <begin position="200"/>
        <end position="221"/>
    </location>
</feature>
<dbReference type="InterPro" id="IPR022791">
    <property type="entry name" value="L-PG_synthase/AglD"/>
</dbReference>
<dbReference type="Proteomes" id="UP001201873">
    <property type="component" value="Unassembled WGS sequence"/>
</dbReference>
<evidence type="ECO:0000313" key="8">
    <source>
        <dbReference type="Proteomes" id="UP001201873"/>
    </source>
</evidence>